<accession>A0AAN6TLV0</accession>
<comment type="caution">
    <text evidence="2">The sequence shown here is derived from an EMBL/GenBank/DDBJ whole genome shotgun (WGS) entry which is preliminary data.</text>
</comment>
<organism evidence="2 3">
    <name type="scientific">Canariomyces notabilis</name>
    <dbReference type="NCBI Taxonomy" id="2074819"/>
    <lineage>
        <taxon>Eukaryota</taxon>
        <taxon>Fungi</taxon>
        <taxon>Dikarya</taxon>
        <taxon>Ascomycota</taxon>
        <taxon>Pezizomycotina</taxon>
        <taxon>Sordariomycetes</taxon>
        <taxon>Sordariomycetidae</taxon>
        <taxon>Sordariales</taxon>
        <taxon>Chaetomiaceae</taxon>
        <taxon>Canariomyces</taxon>
    </lineage>
</organism>
<feature type="region of interest" description="Disordered" evidence="1">
    <location>
        <begin position="248"/>
        <end position="297"/>
    </location>
</feature>
<feature type="region of interest" description="Disordered" evidence="1">
    <location>
        <begin position="210"/>
        <end position="229"/>
    </location>
</feature>
<reference evidence="2" key="2">
    <citation type="submission" date="2023-05" db="EMBL/GenBank/DDBJ databases">
        <authorList>
            <consortium name="Lawrence Berkeley National Laboratory"/>
            <person name="Steindorff A."/>
            <person name="Hensen N."/>
            <person name="Bonometti L."/>
            <person name="Westerberg I."/>
            <person name="Brannstrom I.O."/>
            <person name="Guillou S."/>
            <person name="Cros-Aarteil S."/>
            <person name="Calhoun S."/>
            <person name="Haridas S."/>
            <person name="Kuo A."/>
            <person name="Mondo S."/>
            <person name="Pangilinan J."/>
            <person name="Riley R."/>
            <person name="Labutti K."/>
            <person name="Andreopoulos B."/>
            <person name="Lipzen A."/>
            <person name="Chen C."/>
            <person name="Yanf M."/>
            <person name="Daum C."/>
            <person name="Ng V."/>
            <person name="Clum A."/>
            <person name="Ohm R."/>
            <person name="Martin F."/>
            <person name="Silar P."/>
            <person name="Natvig D."/>
            <person name="Lalanne C."/>
            <person name="Gautier V."/>
            <person name="Ament-Velasquez S.L."/>
            <person name="Kruys A."/>
            <person name="Hutchinson M.I."/>
            <person name="Powell A.J."/>
            <person name="Barry K."/>
            <person name="Miller A.N."/>
            <person name="Grigoriev I.V."/>
            <person name="Debuchy R."/>
            <person name="Gladieux P."/>
            <person name="Thoren M.H."/>
            <person name="Johannesson H."/>
        </authorList>
    </citation>
    <scope>NUCLEOTIDE SEQUENCE</scope>
    <source>
        <strain evidence="2">CBS 508.74</strain>
    </source>
</reference>
<dbReference type="EMBL" id="MU853333">
    <property type="protein sequence ID" value="KAK4116446.1"/>
    <property type="molecule type" value="Genomic_DNA"/>
</dbReference>
<dbReference type="AlphaFoldDB" id="A0AAN6TLV0"/>
<proteinExistence type="predicted"/>
<name>A0AAN6TLV0_9PEZI</name>
<sequence>MDSSAVLLSRPAPDRPGLPLALAQFIAQTSCSGYTNFHDEPLSKPGVEDSIRAVEQDTPRTESPQRPPQREQTPTTDREQDAPPVDWLATRYQLLPRRNQGRKADWICAWSEAVSAHGETTYCACSEPVDGDTVSKKRSSGLAGNVKAILQVKSHGDKPAADLEQDICEHCCRPAPPPGGNPASSVGERLRLPRGRSFTRKMSSLLERLKARQSRHGRGPSAEVGNQTWPKDYQPEWATVQRRALVKPPSPTVEKSRSMDIFPLFNRPRIATPSSESTGLSDSDMPRATEGLSRSMSRLKRAAALLQRTSKPHLAK</sequence>
<evidence type="ECO:0000313" key="2">
    <source>
        <dbReference type="EMBL" id="KAK4116446.1"/>
    </source>
</evidence>
<evidence type="ECO:0000313" key="3">
    <source>
        <dbReference type="Proteomes" id="UP001302812"/>
    </source>
</evidence>
<gene>
    <name evidence="2" type="ORF">N656DRAFT_794755</name>
</gene>
<keyword evidence="3" id="KW-1185">Reference proteome</keyword>
<dbReference type="GeneID" id="89941455"/>
<evidence type="ECO:0000256" key="1">
    <source>
        <dbReference type="SAM" id="MobiDB-lite"/>
    </source>
</evidence>
<reference evidence="2" key="1">
    <citation type="journal article" date="2023" name="Mol. Phylogenet. Evol.">
        <title>Genome-scale phylogeny and comparative genomics of the fungal order Sordariales.</title>
        <authorList>
            <person name="Hensen N."/>
            <person name="Bonometti L."/>
            <person name="Westerberg I."/>
            <person name="Brannstrom I.O."/>
            <person name="Guillou S."/>
            <person name="Cros-Aarteil S."/>
            <person name="Calhoun S."/>
            <person name="Haridas S."/>
            <person name="Kuo A."/>
            <person name="Mondo S."/>
            <person name="Pangilinan J."/>
            <person name="Riley R."/>
            <person name="LaButti K."/>
            <person name="Andreopoulos B."/>
            <person name="Lipzen A."/>
            <person name="Chen C."/>
            <person name="Yan M."/>
            <person name="Daum C."/>
            <person name="Ng V."/>
            <person name="Clum A."/>
            <person name="Steindorff A."/>
            <person name="Ohm R.A."/>
            <person name="Martin F."/>
            <person name="Silar P."/>
            <person name="Natvig D.O."/>
            <person name="Lalanne C."/>
            <person name="Gautier V."/>
            <person name="Ament-Velasquez S.L."/>
            <person name="Kruys A."/>
            <person name="Hutchinson M.I."/>
            <person name="Powell A.J."/>
            <person name="Barry K."/>
            <person name="Miller A.N."/>
            <person name="Grigoriev I.V."/>
            <person name="Debuchy R."/>
            <person name="Gladieux P."/>
            <person name="Hiltunen Thoren M."/>
            <person name="Johannesson H."/>
        </authorList>
    </citation>
    <scope>NUCLEOTIDE SEQUENCE</scope>
    <source>
        <strain evidence="2">CBS 508.74</strain>
    </source>
</reference>
<protein>
    <submittedName>
        <fullName evidence="2">Uncharacterized protein</fullName>
    </submittedName>
</protein>
<feature type="compositionally biased region" description="Basic and acidic residues" evidence="1">
    <location>
        <begin position="37"/>
        <end position="60"/>
    </location>
</feature>
<feature type="compositionally biased region" description="Polar residues" evidence="1">
    <location>
        <begin position="272"/>
        <end position="281"/>
    </location>
</feature>
<feature type="region of interest" description="Disordered" evidence="1">
    <location>
        <begin position="36"/>
        <end position="85"/>
    </location>
</feature>
<dbReference type="RefSeq" id="XP_064674016.1">
    <property type="nucleotide sequence ID" value="XM_064817330.1"/>
</dbReference>
<dbReference type="Proteomes" id="UP001302812">
    <property type="component" value="Unassembled WGS sequence"/>
</dbReference>